<dbReference type="STRING" id="595528.A0A0D2TZG2"/>
<dbReference type="EMBL" id="KE346360">
    <property type="protein sequence ID" value="KJE88336.1"/>
    <property type="molecule type" value="Genomic_DNA"/>
</dbReference>
<evidence type="ECO:0000313" key="4">
    <source>
        <dbReference type="Proteomes" id="UP000008743"/>
    </source>
</evidence>
<dbReference type="Proteomes" id="UP000008743">
    <property type="component" value="Unassembled WGS sequence"/>
</dbReference>
<feature type="signal peptide" evidence="2">
    <location>
        <begin position="1"/>
        <end position="25"/>
    </location>
</feature>
<accession>A0A0D2TZG2</accession>
<keyword evidence="4" id="KW-1185">Reference proteome</keyword>
<evidence type="ECO:0008006" key="5">
    <source>
        <dbReference type="Google" id="ProtNLM"/>
    </source>
</evidence>
<gene>
    <name evidence="3" type="ORF">CAOG_009253</name>
</gene>
<reference evidence="4" key="1">
    <citation type="submission" date="2011-02" db="EMBL/GenBank/DDBJ databases">
        <title>The Genome Sequence of Capsaspora owczarzaki ATCC 30864.</title>
        <authorList>
            <person name="Russ C."/>
            <person name="Cuomo C."/>
            <person name="Burger G."/>
            <person name="Gray M.W."/>
            <person name="Holland P.W.H."/>
            <person name="King N."/>
            <person name="Lang F.B.F."/>
            <person name="Roger A.J."/>
            <person name="Ruiz-Trillo I."/>
            <person name="Young S.K."/>
            <person name="Zeng Q."/>
            <person name="Gargeya S."/>
            <person name="Alvarado L."/>
            <person name="Berlin A."/>
            <person name="Chapman S.B."/>
            <person name="Chen Z."/>
            <person name="Freedman E."/>
            <person name="Gellesch M."/>
            <person name="Goldberg J."/>
            <person name="Griggs A."/>
            <person name="Gujja S."/>
            <person name="Heilman E."/>
            <person name="Heiman D."/>
            <person name="Howarth C."/>
            <person name="Mehta T."/>
            <person name="Neiman D."/>
            <person name="Pearson M."/>
            <person name="Roberts A."/>
            <person name="Saif S."/>
            <person name="Shea T."/>
            <person name="Shenoy N."/>
            <person name="Sisk P."/>
            <person name="Stolte C."/>
            <person name="Sykes S."/>
            <person name="White J."/>
            <person name="Yandava C."/>
            <person name="Haas B."/>
            <person name="Nusbaum C."/>
            <person name="Birren B."/>
        </authorList>
    </citation>
    <scope>NUCLEOTIDE SEQUENCE</scope>
    <source>
        <strain evidence="4">ATCC 30864</strain>
    </source>
</reference>
<evidence type="ECO:0000313" key="3">
    <source>
        <dbReference type="EMBL" id="KJE88336.1"/>
    </source>
</evidence>
<name>A0A0D2TZG2_CAPO3</name>
<evidence type="ECO:0000256" key="1">
    <source>
        <dbReference type="SAM" id="Phobius"/>
    </source>
</evidence>
<keyword evidence="1" id="KW-1133">Transmembrane helix</keyword>
<keyword evidence="1" id="KW-0472">Membrane</keyword>
<keyword evidence="2" id="KW-0732">Signal</keyword>
<evidence type="ECO:0000256" key="2">
    <source>
        <dbReference type="SAM" id="SignalP"/>
    </source>
</evidence>
<organism evidence="3 4">
    <name type="scientific">Capsaspora owczarzaki (strain ATCC 30864)</name>
    <dbReference type="NCBI Taxonomy" id="595528"/>
    <lineage>
        <taxon>Eukaryota</taxon>
        <taxon>Filasterea</taxon>
        <taxon>Capsaspora</taxon>
    </lineage>
</organism>
<feature type="chain" id="PRO_5002268211" description="LRRNT domain-containing protein" evidence="2">
    <location>
        <begin position="26"/>
        <end position="111"/>
    </location>
</feature>
<dbReference type="InParanoid" id="A0A0D2TZG2"/>
<feature type="transmembrane region" description="Helical" evidence="1">
    <location>
        <begin position="84"/>
        <end position="108"/>
    </location>
</feature>
<protein>
    <recommendedName>
        <fullName evidence="5">LRRNT domain-containing protein</fullName>
    </recommendedName>
</protein>
<keyword evidence="1" id="KW-0812">Transmembrane</keyword>
<sequence>MSRRVVLLLLLLVALVAALVRSAEAVCLFGLNLSLLLCTCDYADVTCDGPLSGLLVGEIPVGATSFTQINNPGITALASRLLSLAVPTLITLYVSVSGVGGFCIFFFFQVL</sequence>
<dbReference type="AlphaFoldDB" id="A0A0D2TZG2"/>
<proteinExistence type="predicted"/>